<name>A0ACB9PVP9_BAUVA</name>
<evidence type="ECO:0000313" key="1">
    <source>
        <dbReference type="EMBL" id="KAI4352616.1"/>
    </source>
</evidence>
<sequence>MALSLETFQSICPSQFISFTIPHPTCPDSLIRVAILDLPKLLQCLSLRPVKVTGVSPLNRVISSCSLVVLVSPACEDEVDDCRKPEFRRRLRFKRMFNLIQTEIRIVPDTNYSANSGGIGEVEVAFVPDLRVLVHPYLAPMVASLSLISEYIEGRIQHGFRPKSLCLGVGGRALLSFLRNQLGFEVMGIDADQEVLRVAKHYFGLEHGEFMHITVGDAVKSLKKLPCLANCSTSAACELKAPDVNNEDISSHISNLFGQIPF</sequence>
<evidence type="ECO:0000313" key="2">
    <source>
        <dbReference type="Proteomes" id="UP000828941"/>
    </source>
</evidence>
<organism evidence="1 2">
    <name type="scientific">Bauhinia variegata</name>
    <name type="common">Purple orchid tree</name>
    <name type="synonym">Phanera variegata</name>
    <dbReference type="NCBI Taxonomy" id="167791"/>
    <lineage>
        <taxon>Eukaryota</taxon>
        <taxon>Viridiplantae</taxon>
        <taxon>Streptophyta</taxon>
        <taxon>Embryophyta</taxon>
        <taxon>Tracheophyta</taxon>
        <taxon>Spermatophyta</taxon>
        <taxon>Magnoliopsida</taxon>
        <taxon>eudicotyledons</taxon>
        <taxon>Gunneridae</taxon>
        <taxon>Pentapetalae</taxon>
        <taxon>rosids</taxon>
        <taxon>fabids</taxon>
        <taxon>Fabales</taxon>
        <taxon>Fabaceae</taxon>
        <taxon>Cercidoideae</taxon>
        <taxon>Cercideae</taxon>
        <taxon>Bauhiniinae</taxon>
        <taxon>Bauhinia</taxon>
    </lineage>
</organism>
<dbReference type="Proteomes" id="UP000828941">
    <property type="component" value="Chromosome 3"/>
</dbReference>
<dbReference type="EMBL" id="CM039428">
    <property type="protein sequence ID" value="KAI4352616.1"/>
    <property type="molecule type" value="Genomic_DNA"/>
</dbReference>
<protein>
    <submittedName>
        <fullName evidence="1">Uncharacterized protein</fullName>
    </submittedName>
</protein>
<accession>A0ACB9PVP9</accession>
<reference evidence="1 2" key="1">
    <citation type="journal article" date="2022" name="DNA Res.">
        <title>Chromosomal-level genome assembly of the orchid tree Bauhinia variegata (Leguminosae; Cercidoideae) supports the allotetraploid origin hypothesis of Bauhinia.</title>
        <authorList>
            <person name="Zhong Y."/>
            <person name="Chen Y."/>
            <person name="Zheng D."/>
            <person name="Pang J."/>
            <person name="Liu Y."/>
            <person name="Luo S."/>
            <person name="Meng S."/>
            <person name="Qian L."/>
            <person name="Wei D."/>
            <person name="Dai S."/>
            <person name="Zhou R."/>
        </authorList>
    </citation>
    <scope>NUCLEOTIDE SEQUENCE [LARGE SCALE GENOMIC DNA]</scope>
    <source>
        <strain evidence="1">BV-YZ2020</strain>
    </source>
</reference>
<gene>
    <name evidence="1" type="ORF">L6164_006851</name>
</gene>
<keyword evidence="2" id="KW-1185">Reference proteome</keyword>
<proteinExistence type="predicted"/>
<comment type="caution">
    <text evidence="1">The sequence shown here is derived from an EMBL/GenBank/DDBJ whole genome shotgun (WGS) entry which is preliminary data.</text>
</comment>